<dbReference type="GO" id="GO:0006869">
    <property type="term" value="P:lipid transport"/>
    <property type="evidence" value="ECO:0007669"/>
    <property type="project" value="UniProtKB-KW"/>
</dbReference>
<name>A0A8C0KCW6_CANLU</name>
<feature type="compositionally biased region" description="Pro residues" evidence="4">
    <location>
        <begin position="757"/>
        <end position="766"/>
    </location>
</feature>
<dbReference type="GO" id="GO:0045053">
    <property type="term" value="P:protein retention in Golgi apparatus"/>
    <property type="evidence" value="ECO:0007669"/>
    <property type="project" value="TreeGrafter"/>
</dbReference>
<dbReference type="Ensembl" id="ENSCAFT00020014583.1">
    <property type="protein sequence ID" value="ENSCAFP00020012637.1"/>
    <property type="gene ID" value="ENSCAFG00020009190.1"/>
</dbReference>
<dbReference type="InterPro" id="IPR056747">
    <property type="entry name" value="VPS13-like_M"/>
</dbReference>
<evidence type="ECO:0000256" key="4">
    <source>
        <dbReference type="SAM" id="MobiDB-lite"/>
    </source>
</evidence>
<feature type="region of interest" description="Disordered" evidence="4">
    <location>
        <begin position="1728"/>
        <end position="1754"/>
    </location>
</feature>
<reference evidence="6" key="1">
    <citation type="submission" date="2025-08" db="UniProtKB">
        <authorList>
            <consortium name="Ensembl"/>
        </authorList>
    </citation>
    <scope>IDENTIFICATION</scope>
</reference>
<dbReference type="Pfam" id="PF25036">
    <property type="entry name" value="VPS13_VAB"/>
    <property type="match status" value="1"/>
</dbReference>
<evidence type="ECO:0000256" key="3">
    <source>
        <dbReference type="ARBA" id="ARBA00023055"/>
    </source>
</evidence>
<dbReference type="InterPro" id="IPR026847">
    <property type="entry name" value="VPS13"/>
</dbReference>
<evidence type="ECO:0000313" key="6">
    <source>
        <dbReference type="Ensembl" id="ENSCAFP00020012637.1"/>
    </source>
</evidence>
<sequence length="4094" mass="460630">MLEGLVAWVLNTYLGKYVNNLNTDQLSVALLKGAVELENLPLKKDALKELELPFEVKAGLIGKVTLQIPFYRPHVDPWVISISSLHLIGAPEKLEDFDDEKEKLLERERKKALLQALEDRWKNERQRKGESYWYSVTASVVTRIVENIELKIQDVHLRFEDGITNPSHPFAFGICIKNVSMQNAVNEPVQKLMRKKQLDVAEFSVYWDVDCTFLGDLPQVELQEAMDKSMESRDHHYILEPVCASALLKRNCSKEPLRSRHAPRIECDIHLETIPLKLSQLQYRQMMAFLKELERKERQSRFRRWKPRVAVSENCREWWYFALNANLNEIREERKRCTWDFLLHRARDAVSYTDKYFSKLKGGLLPEEMRRIEEEQSFEELKILRELVHERFHKQEELAESLREPQFDSPGDSPGDPETSGGSGMLQYLQSWFPGWGGWYGQQTPEGRPVEGLSAEQPEQWTPEEILGTEEFFDPTTDASCLSAYTKRDLVFARLHLRLQRGSVTLLRQEVSWRSIHSFVDLFVDVKLSAESLPRRNSSLLSVRLGGLFLRDLATEGTVFPLLVFPNAVFSQSFGLQTTSTDRSDHNPDDPVFEMLYERNPVHSHFERRLNVSTRPLNIIYNPQAIKKVADFFYKGKVHTSGFGYQSELELRVAEAARRQYNKLKMQTKAEIRQTLDRLLVGDFIEESKRWTVRLDISAPQVIFPDDFKFKNPVLVVVDLGRMLLTNTQDDSKRKSGDGIASEENQFSDDEYKTPLATPPNTPPPEKSSGNGGKTPPFAGVEFSEEQLQAHLMSTKMYERYSLSFMDLQIMVGRVKDNWKHVQDIDVGPTHVVEKFNVHLQLERRLIYTSDPKYPGAVLSGNLPDLKIHINEDKISALKNCFALLTTPEMKTSDTQFKEKIFPQGGQRGSLQDSVMNLTQSFVILEQHTREVLVESQLLLAEFKVNCMQLGVESNGRYISVLKVFGTNAHFVKRPYDVEVSLTVHGLLLVDTMQTYGADFDLLMASHKNLSFDIPTGSLRDSRAQSPVSGSNAAHPTNAATLNDPSATGVSLDKILTKEQESLIKLEYQFVSSECPSMNLDSTLQVISLQVNNLDIILNPETIVELIGFLQKSFPKEKDDLSPQPLMTDFERSFREEGAYQSTYEQNTEVAVEIHRLNLLLLRTVGMANGEKYGRKIATASIGGTKVNVSMGSTFDMNGSLGCLQLMDLTQDNVKNQYVVSIGNSIGYENIVSDIGYFESVFVRLEDAALSEALSFTFVEKSKQECFLNLKMASLHYNHSAKFLKELTLSMDELEENFRSMLKSAATKVTTVLATKTAEYSEMVSLFETPRKARESFILEENEMYGFGLAGSHSDTVKLILNINIESPVVSIPRKPGSPELLVGHLGQIFIQNFVSGDDESRSDRLRVEIKDIKLYSLNCTQLAGREGPGSEVSRAFCSSGSVSASSQEEAQFTRHDFFESLHRGQAFHILNNTTIQFKLEKIPIERESELTFSLSPDDLGTSSIMKIEGKFVNPVQVVLAKHVYEQVLQTLDNLVYSEDLNKFSASAASSPCPNSPLPSLSTCGEPSIERKENGLFSHSSLSNSSQKSLSLKEVRSFTQIQANFCISELQVQLSGDLTLGAQGLVSLKFQDFEVEFSKDHPQTLSIQIALRSLLMEDLLEKNPDSKYKNLMVSRGAPKPSSLAQKEYLSQSCPSVSNVEYPDMPLSLPSHMEEAPNVFQLYQRPTSASRKKQKEVQDKDCPLTPPPSPTVDEPKILAGKSKFDDSLVHINIFLVDKKHPEFTSSYKRVNRNIDVDFNCLDVLITLQTWVVILDFFGIGSTADNHAMKVLPEDILQNVKSESNALSESELQDPVNTKLDLKVHSLSLVLNKTTSELAKASVSKLVAHLEMIDGDLALQGSIGSLSLSDLTAHGEFYRERFTTSGEEALIFQTFKYGRPDPLLRREHDVRVSLQMASVQYVHTQRFQAEVVAFIQHFTQLQDVLGRQRAAIEGQTVRDQAQRCSRVLLDIEAGAPVLLIPESSRSNNLIVANLGKLKVKNKFLFAGFPGTFSLQDKVNPGSNPTSGSRCMEPASPSAFLFGVIPFWVLLSSFSLFPWVHVEDHVCLLDCIVVDLQDMDIFAAERRPREYSKASDDSSGDLIFPSYFVRQTGGSLLTEPCRLKLQVERNLDKEISHTVPDISIHGNLSSVHCSLDLYKYKLIRGLLENNLGEPIEEFMRPYDLQDPRIHTILSGEVYTCMCFLIDMVNVSLELKDPKGKESPGSLARFDFKKCKLLYESFSNQTKSINLVSHSMMAFDTRYAGQKASPGTTNVFSCIFQPSRNSSTTQGSIQIELHFRSTKDSSCFTVVLNNLRVFLIFDWLLLVHDFLHTPSDIKKQTNVTPSRHRNSSSESAVVPKTVKSGVVTKRSSLPVSSERHLEVKVNVTGTEFVVVEDVSCFDTNAIILKGTTVLTYKPRFVDRPFSGSLFGIEVFSCRLGNEHDTALSIVDPVQIQVELVGNSSYQNSSGLMDAFNSEDFPPILEIQLQALDIRLSYNDVQLFLAIAKSIPEQANAAAPDSVALEASSVSSYLPGTSRWTNLCKLTYKNYVRFFLELQLARLQELGFSMDDCRKALLVCQGQLKKAASWLFKNAEPLKSLSLGTSGRESQGPMAARLISGVEVKAESVCICFIDDCMDCDVPLAELTFSRLTFLQHVRTSPEGYAHFTLSGDYYNRALSGWEPFIEPWPCSVSWQQQAASRLHPPRLKLEAKAKPRLDINITSVLIDQYVSTKESWMADYCKQDKEIDSTSAEDWMGSSVDPPCFGQTEVKTPKRRQPFVPFALRNHTGCTLWFATLTTTPTRAALSHSGSPGLVPEGNGTFLDDAHNVSEWREVLTGEEIPFEFEARGKLRHRHTHDLRIHQLQVRVNGWEQVSPVSVDKVGTFFRYAAPDKNSSSSTIGSPSSRTNIIHPQVYFSSLPPVRVVFAVTMEGSARKVITVRSALIVKNRLETPMELRLDSPSAPDKPVVLPAIMPGDSFAVPLHLTSWRLQARPKGLGVFFCKAPIHWTNVVKAAEVSSSKRECHSMDLDKSRFFRFCVAIKKENYPDYMPSNIFSDSAKQIFRQPGHTIYLLPTVVICNLLPCELDFYVKGMPINGTLKPGKEVALHTADTSQNIELGVSLENFPLCKELLIPPGTQNYMVRMRLYDINRRQLNLTIRIVCRAEGSLKIFISAPYWLINKTGLPLIFRQDNAKTDAAGQFEEHELARSLSPLLFCYADKEQPNLCTMRIGRGIHPEGMPGWCQGFSLDGGSGVRALKVIQQGNRPGLIYNIGIDVKKGRGRYIDTCMVIFAPRYLLDNKSSHKLAFAQREFARGQGTANPEGYISTLPGSSVVFHWPRNDYDQLLCVRLMDVPNCIWSGGFEVNKNNSFHINMRYPGEVCFFLRVEITLRGATYRISFSDTDQLPPPFRIDNFSKVPVVFTQHSVAEPRLRTEVKPMTSLDYAWDEPTLPPFITLTVKGAGSSELNCNMNDFQDNRQLYYENFIYIAATYTFSGLQEGTGRPVASNKATTCAELVLDVSPKTQRVILKKKEPGKRSQLWRMTGAGMLGSAILDIAGLAAVTDNRYEPLMLRKPDRRRSTTQTWSFREGKLTCGLHGLVVQAKGGLSGLFDGAEVVLGPDTSMELLGPVPPEQQFINQKMRPGSGMLSIRVIPDGPTRALQITDFSQRKSDRSSYEVDELPVTEQEVQKLKNPDTEQELEVLVKLEGGIGLSLINKVPEELVFASLTGINVHYTQLATSHMLELSIQDVDNQLIGTTQPFMLYVTPLSNENEVIETGPAVQVNAVKFPSKSALTNIYKHLMITAQRFTVQIEEKLLLKLLSFFGYDQAESEVEKYDENLHEKTVEQGGTPIRYYFENLKISIPQIKLSVFTSNKLPLDLKALKSTLGFPLIRFEDAVINLDPFTRVHPYETKEFIINDILKHFQEELLSQAARILGSVDFLGNPMGLLNDVSEGVTGLIKYGNVGGLIRNVTHGVSNSAAKVRKEKAEGSICLLFKKQHLFVFVLWAVYLQGSDKAESTVYSRQKFYLYTKECTECLPTWILKGKRQFMTCICFCHYV</sequence>
<feature type="region of interest" description="Disordered" evidence="4">
    <location>
        <begin position="399"/>
        <end position="421"/>
    </location>
</feature>
<dbReference type="CDD" id="cd23453">
    <property type="entry name" value="beta-trefoil_Ricin_VPS13D"/>
    <property type="match status" value="1"/>
</dbReference>
<keyword evidence="7" id="KW-1185">Reference proteome</keyword>
<feature type="compositionally biased region" description="Polar residues" evidence="4">
    <location>
        <begin position="1024"/>
        <end position="1045"/>
    </location>
</feature>
<evidence type="ECO:0000256" key="1">
    <source>
        <dbReference type="ARBA" id="ARBA00006545"/>
    </source>
</evidence>
<dbReference type="InterPro" id="IPR041969">
    <property type="entry name" value="VP13D_UBA"/>
</dbReference>
<evidence type="ECO:0000256" key="2">
    <source>
        <dbReference type="ARBA" id="ARBA00022448"/>
    </source>
</evidence>
<dbReference type="CDD" id="cd14306">
    <property type="entry name" value="UBA_VP13D"/>
    <property type="match status" value="1"/>
</dbReference>
<dbReference type="FunFam" id="1.10.8.10:FF:000107">
    <property type="entry name" value="Vacuolar protein sorting 13 homolog D"/>
    <property type="match status" value="1"/>
</dbReference>
<proteinExistence type="inferred from homology"/>
<dbReference type="GeneTree" id="ENSGT00950000183083"/>
<feature type="region of interest" description="Disordered" evidence="4">
    <location>
        <begin position="1021"/>
        <end position="1045"/>
    </location>
</feature>
<dbReference type="InterPro" id="IPR009060">
    <property type="entry name" value="UBA-like_sf"/>
</dbReference>
<dbReference type="InterPro" id="IPR015940">
    <property type="entry name" value="UBA"/>
</dbReference>
<dbReference type="Pfam" id="PF25033">
    <property type="entry name" value="VPS13_M"/>
    <property type="match status" value="2"/>
</dbReference>
<dbReference type="PANTHER" id="PTHR16166:SF141">
    <property type="entry name" value="INTERMEMBRANE LIPID TRANSFER PROTEIN VPS13D"/>
    <property type="match status" value="1"/>
</dbReference>
<dbReference type="PANTHER" id="PTHR16166">
    <property type="entry name" value="VACUOLAR PROTEIN SORTING-ASSOCIATED PROTEIN VPS13"/>
    <property type="match status" value="1"/>
</dbReference>
<protein>
    <submittedName>
        <fullName evidence="6">Vacuolar protein sorting 13 homolog D</fullName>
    </submittedName>
</protein>
<dbReference type="Gene3D" id="1.10.8.10">
    <property type="entry name" value="DNA helicase RuvA subunit, C-terminal domain"/>
    <property type="match status" value="1"/>
</dbReference>
<organism evidence="6 7">
    <name type="scientific">Canis lupus dingo</name>
    <name type="common">dingo</name>
    <dbReference type="NCBI Taxonomy" id="286419"/>
    <lineage>
        <taxon>Eukaryota</taxon>
        <taxon>Metazoa</taxon>
        <taxon>Chordata</taxon>
        <taxon>Craniata</taxon>
        <taxon>Vertebrata</taxon>
        <taxon>Euteleostomi</taxon>
        <taxon>Mammalia</taxon>
        <taxon>Eutheria</taxon>
        <taxon>Laurasiatheria</taxon>
        <taxon>Carnivora</taxon>
        <taxon>Caniformia</taxon>
        <taxon>Canidae</taxon>
        <taxon>Canis</taxon>
    </lineage>
</organism>
<dbReference type="SMART" id="SM00165">
    <property type="entry name" value="UBA"/>
    <property type="match status" value="1"/>
</dbReference>
<reference evidence="6" key="2">
    <citation type="submission" date="2025-09" db="UniProtKB">
        <authorList>
            <consortium name="Ensembl"/>
        </authorList>
    </citation>
    <scope>IDENTIFICATION</scope>
</reference>
<dbReference type="GO" id="GO:0007005">
    <property type="term" value="P:mitochondrion organization"/>
    <property type="evidence" value="ECO:0007669"/>
    <property type="project" value="TreeGrafter"/>
</dbReference>
<keyword evidence="2" id="KW-0813">Transport</keyword>
<dbReference type="PROSITE" id="PS50030">
    <property type="entry name" value="UBA"/>
    <property type="match status" value="1"/>
</dbReference>
<evidence type="ECO:0000313" key="7">
    <source>
        <dbReference type="Proteomes" id="UP000694391"/>
    </source>
</evidence>
<dbReference type="InterPro" id="IPR009543">
    <property type="entry name" value="VPS13_VAB"/>
</dbReference>
<keyword evidence="3" id="KW-0445">Lipid transport</keyword>
<dbReference type="Proteomes" id="UP000694391">
    <property type="component" value="Unplaced"/>
</dbReference>
<comment type="similarity">
    <text evidence="1">Belongs to the VPS13 family.</text>
</comment>
<accession>A0A8C0KCW6</accession>
<evidence type="ECO:0000259" key="5">
    <source>
        <dbReference type="PROSITE" id="PS50030"/>
    </source>
</evidence>
<feature type="domain" description="UBA" evidence="5">
    <location>
        <begin position="2592"/>
        <end position="2629"/>
    </location>
</feature>
<feature type="region of interest" description="Disordered" evidence="4">
    <location>
        <begin position="729"/>
        <end position="779"/>
    </location>
</feature>
<dbReference type="InterPro" id="IPR026854">
    <property type="entry name" value="VPS13_N"/>
</dbReference>
<dbReference type="GO" id="GO:0006623">
    <property type="term" value="P:protein targeting to vacuole"/>
    <property type="evidence" value="ECO:0007669"/>
    <property type="project" value="TreeGrafter"/>
</dbReference>
<dbReference type="SUPFAM" id="SSF46934">
    <property type="entry name" value="UBA-like"/>
    <property type="match status" value="1"/>
</dbReference>
<dbReference type="Pfam" id="PF12624">
    <property type="entry name" value="VPS13_N"/>
    <property type="match status" value="1"/>
</dbReference>